<sequence length="594" mass="66042">MGMENSKICVYSPGKITRIAFVEGWFSIKGGQNDGVESLMRGTVVCLIRIVVGTSERRAVHEFDVCPWSKATPRRRERERVTRDSRVGADDELTGRPRTLIRPTPPSPQSPLKRLVGRSARLERSPISESVDAGAASGGASAEVIQELGRGHAWASRPSSPHLHYTSRRRSSCDLRLSVRLWAADCKPAHCGNPLEYTYANIWLLTDPLEGALEQSKAVHDISACHDMAETNNTNMRRVIAVVERARTKSCCAAAQQVTTILPYWSSRGKNSSFRQPSHADEHFEHRGKLDRRIGTGDNQFAMIQVAAPWSSSSKAGLRIRNSSSHYGSTLRKPNYSPPIVSRTSQRLGAAEVERLAYSPPPPPRANRVKSRTGHARFPHVRIVPDDAAFVRVFSGISRFPRPFITLLLHTDLNNPHWLSRHSCQEPPKSLYSLKKTLYFGFNGCEKQVRFPVGPVLGFSHVGIMLDDAASRRVFSRISCFPRRFSVLINFLHPHRATVAEWLARSSPTKANRLQSPAGSPDFLQWESCRTMPLVAAFSRGSPALSFRRCSTFTSVTLMGSQDLAVKSHPNPFSSLRPSHPQEFSIDLTALPAC</sequence>
<comment type="caution">
    <text evidence="2">The sequence shown here is derived from an EMBL/GenBank/DDBJ whole genome shotgun (WGS) entry which is preliminary data.</text>
</comment>
<feature type="region of interest" description="Disordered" evidence="1">
    <location>
        <begin position="72"/>
        <end position="116"/>
    </location>
</feature>
<dbReference type="EMBL" id="JARBHB010000004">
    <property type="protein sequence ID" value="KAJ8887414.1"/>
    <property type="molecule type" value="Genomic_DNA"/>
</dbReference>
<proteinExistence type="predicted"/>
<organism evidence="2 3">
    <name type="scientific">Dryococelus australis</name>
    <dbReference type="NCBI Taxonomy" id="614101"/>
    <lineage>
        <taxon>Eukaryota</taxon>
        <taxon>Metazoa</taxon>
        <taxon>Ecdysozoa</taxon>
        <taxon>Arthropoda</taxon>
        <taxon>Hexapoda</taxon>
        <taxon>Insecta</taxon>
        <taxon>Pterygota</taxon>
        <taxon>Neoptera</taxon>
        <taxon>Polyneoptera</taxon>
        <taxon>Phasmatodea</taxon>
        <taxon>Verophasmatodea</taxon>
        <taxon>Anareolatae</taxon>
        <taxon>Phasmatidae</taxon>
        <taxon>Eurycanthinae</taxon>
        <taxon>Dryococelus</taxon>
    </lineage>
</organism>
<name>A0ABQ9HSQ3_9NEOP</name>
<evidence type="ECO:0000256" key="1">
    <source>
        <dbReference type="SAM" id="MobiDB-lite"/>
    </source>
</evidence>
<feature type="compositionally biased region" description="Basic and acidic residues" evidence="1">
    <location>
        <begin position="74"/>
        <end position="95"/>
    </location>
</feature>
<dbReference type="Proteomes" id="UP001159363">
    <property type="component" value="Chromosome X"/>
</dbReference>
<evidence type="ECO:0000313" key="2">
    <source>
        <dbReference type="EMBL" id="KAJ8887414.1"/>
    </source>
</evidence>
<accession>A0ABQ9HSQ3</accession>
<protein>
    <submittedName>
        <fullName evidence="2">Uncharacterized protein</fullName>
    </submittedName>
</protein>
<evidence type="ECO:0000313" key="3">
    <source>
        <dbReference type="Proteomes" id="UP001159363"/>
    </source>
</evidence>
<gene>
    <name evidence="2" type="ORF">PR048_013629</name>
</gene>
<reference evidence="2 3" key="1">
    <citation type="submission" date="2023-02" db="EMBL/GenBank/DDBJ databases">
        <title>LHISI_Scaffold_Assembly.</title>
        <authorList>
            <person name="Stuart O.P."/>
            <person name="Cleave R."/>
            <person name="Magrath M.J.L."/>
            <person name="Mikheyev A.S."/>
        </authorList>
    </citation>
    <scope>NUCLEOTIDE SEQUENCE [LARGE SCALE GENOMIC DNA]</scope>
    <source>
        <strain evidence="2">Daus_M_001</strain>
        <tissue evidence="2">Leg muscle</tissue>
    </source>
</reference>
<keyword evidence="3" id="KW-1185">Reference proteome</keyword>